<gene>
    <name evidence="2" type="ORF">CPELLU_LOCUS13451</name>
</gene>
<reference evidence="2" key="1">
    <citation type="submission" date="2021-06" db="EMBL/GenBank/DDBJ databases">
        <authorList>
            <person name="Kallberg Y."/>
            <person name="Tangrot J."/>
            <person name="Rosling A."/>
        </authorList>
    </citation>
    <scope>NUCLEOTIDE SEQUENCE</scope>
    <source>
        <strain evidence="2">FL966</strain>
    </source>
</reference>
<dbReference type="AlphaFoldDB" id="A0A9N9ICV8"/>
<evidence type="ECO:0000256" key="1">
    <source>
        <dbReference type="SAM" id="MobiDB-lite"/>
    </source>
</evidence>
<feature type="region of interest" description="Disordered" evidence="1">
    <location>
        <begin position="114"/>
        <end position="137"/>
    </location>
</feature>
<protein>
    <submittedName>
        <fullName evidence="2">15639_t:CDS:1</fullName>
    </submittedName>
</protein>
<dbReference type="Proteomes" id="UP000789759">
    <property type="component" value="Unassembled WGS sequence"/>
</dbReference>
<sequence length="303" mass="34560">MTNVYMLNEINGEVALSDNKLGDLPSNQYLPSRIELKNQLTCTKHNLDIALSLGIQLVEELEQDVSLAQKKLTEMDSFKFTTQRVLIEKDTLLQEAVLNKAYLADQIPKTSSESEVAGGVLEGPDVSEQKKGNDNASSETTWGFYRDYFLKNSKTEIPSMKLHLLDIDEVTKHELFRNIGYLAMTWPFSMLITERSSIDKTNLLVNLVLGDKDKYVQRGKKDSKVPYYEDISFSYIPSKRILNTRTFSSKRSKLIIIEDLCLDSDRLENDPLAIQLRFDILLNLQKEIDAKQKHKEKNASANS</sequence>
<name>A0A9N9ICV8_9GLOM</name>
<proteinExistence type="predicted"/>
<dbReference type="OrthoDB" id="2431805at2759"/>
<keyword evidence="3" id="KW-1185">Reference proteome</keyword>
<comment type="caution">
    <text evidence="2">The sequence shown here is derived from an EMBL/GenBank/DDBJ whole genome shotgun (WGS) entry which is preliminary data.</text>
</comment>
<organism evidence="2 3">
    <name type="scientific">Cetraspora pellucida</name>
    <dbReference type="NCBI Taxonomy" id="1433469"/>
    <lineage>
        <taxon>Eukaryota</taxon>
        <taxon>Fungi</taxon>
        <taxon>Fungi incertae sedis</taxon>
        <taxon>Mucoromycota</taxon>
        <taxon>Glomeromycotina</taxon>
        <taxon>Glomeromycetes</taxon>
        <taxon>Diversisporales</taxon>
        <taxon>Gigasporaceae</taxon>
        <taxon>Cetraspora</taxon>
    </lineage>
</organism>
<evidence type="ECO:0000313" key="3">
    <source>
        <dbReference type="Proteomes" id="UP000789759"/>
    </source>
</evidence>
<accession>A0A9N9ICV8</accession>
<dbReference type="EMBL" id="CAJVQA010014301">
    <property type="protein sequence ID" value="CAG8730290.1"/>
    <property type="molecule type" value="Genomic_DNA"/>
</dbReference>
<evidence type="ECO:0000313" key="2">
    <source>
        <dbReference type="EMBL" id="CAG8730290.1"/>
    </source>
</evidence>